<sequence length="225" mass="23954">MTDAAPAAEILDRRKRRGAQSRQRVLEHAAAIASVDGLEGLTIGRLAAEAGVAKGNIQVLFGDKQSLQLATVDFVRAVHVAAIVEPALAEASPVARLRSMVERWFDFVEARELPGGCFMNAVASEFRARPGAVRDRVAAHRADKRRRYVEAIREGQAAGEIDADANPGQLTFELLAFQALANVAVTIGDDAEFEQARASSLALLDGVTARRSGQKAARPSGQTGA</sequence>
<evidence type="ECO:0000313" key="7">
    <source>
        <dbReference type="Proteomes" id="UP000825701"/>
    </source>
</evidence>
<dbReference type="GO" id="GO:0003677">
    <property type="term" value="F:DNA binding"/>
    <property type="evidence" value="ECO:0007669"/>
    <property type="project" value="UniProtKB-UniRule"/>
</dbReference>
<dbReference type="InterPro" id="IPR009057">
    <property type="entry name" value="Homeodomain-like_sf"/>
</dbReference>
<dbReference type="PANTHER" id="PTHR47506:SF6">
    <property type="entry name" value="HTH-TYPE TRANSCRIPTIONAL REPRESSOR NEMR"/>
    <property type="match status" value="1"/>
</dbReference>
<dbReference type="EMBL" id="CP081869">
    <property type="protein sequence ID" value="QZO02294.1"/>
    <property type="molecule type" value="Genomic_DNA"/>
</dbReference>
<keyword evidence="2 4" id="KW-0238">DNA-binding</keyword>
<proteinExistence type="predicted"/>
<evidence type="ECO:0000313" key="6">
    <source>
        <dbReference type="EMBL" id="QZO02294.1"/>
    </source>
</evidence>
<dbReference type="Pfam" id="PF00440">
    <property type="entry name" value="TetR_N"/>
    <property type="match status" value="1"/>
</dbReference>
<keyword evidence="1" id="KW-0805">Transcription regulation</keyword>
<evidence type="ECO:0000256" key="2">
    <source>
        <dbReference type="ARBA" id="ARBA00023125"/>
    </source>
</evidence>
<dbReference type="PROSITE" id="PS50977">
    <property type="entry name" value="HTH_TETR_2"/>
    <property type="match status" value="1"/>
</dbReference>
<dbReference type="AlphaFoldDB" id="A0A9E6RCF7"/>
<dbReference type="Proteomes" id="UP000825701">
    <property type="component" value="Chromosome"/>
</dbReference>
<name>A0A9E6RCF7_9HYPH</name>
<protein>
    <submittedName>
        <fullName evidence="6">TetR/AcrR family transcriptional regulator</fullName>
    </submittedName>
</protein>
<organism evidence="6 7">
    <name type="scientific">Chenggangzhangella methanolivorans</name>
    <dbReference type="NCBI Taxonomy" id="1437009"/>
    <lineage>
        <taxon>Bacteria</taxon>
        <taxon>Pseudomonadati</taxon>
        <taxon>Pseudomonadota</taxon>
        <taxon>Alphaproteobacteria</taxon>
        <taxon>Hyphomicrobiales</taxon>
        <taxon>Methylopilaceae</taxon>
        <taxon>Chenggangzhangella</taxon>
    </lineage>
</organism>
<evidence type="ECO:0000256" key="1">
    <source>
        <dbReference type="ARBA" id="ARBA00023015"/>
    </source>
</evidence>
<dbReference type="InterPro" id="IPR036271">
    <property type="entry name" value="Tet_transcr_reg_TetR-rel_C_sf"/>
</dbReference>
<evidence type="ECO:0000259" key="5">
    <source>
        <dbReference type="PROSITE" id="PS50977"/>
    </source>
</evidence>
<dbReference type="Gene3D" id="1.10.357.10">
    <property type="entry name" value="Tetracycline Repressor, domain 2"/>
    <property type="match status" value="1"/>
</dbReference>
<dbReference type="InterPro" id="IPR011075">
    <property type="entry name" value="TetR_C"/>
</dbReference>
<evidence type="ECO:0000256" key="4">
    <source>
        <dbReference type="PROSITE-ProRule" id="PRU00335"/>
    </source>
</evidence>
<dbReference type="SUPFAM" id="SSF46689">
    <property type="entry name" value="Homeodomain-like"/>
    <property type="match status" value="1"/>
</dbReference>
<dbReference type="Pfam" id="PF16925">
    <property type="entry name" value="TetR_C_13"/>
    <property type="match status" value="1"/>
</dbReference>
<dbReference type="PANTHER" id="PTHR47506">
    <property type="entry name" value="TRANSCRIPTIONAL REGULATORY PROTEIN"/>
    <property type="match status" value="1"/>
</dbReference>
<accession>A0A9E6RCF7</accession>
<keyword evidence="7" id="KW-1185">Reference proteome</keyword>
<dbReference type="Gene3D" id="1.10.10.60">
    <property type="entry name" value="Homeodomain-like"/>
    <property type="match status" value="1"/>
</dbReference>
<gene>
    <name evidence="6" type="ORF">K6K41_07320</name>
</gene>
<dbReference type="RefSeq" id="WP_378149470.1">
    <property type="nucleotide sequence ID" value="NZ_JBHRXS010000016.1"/>
</dbReference>
<dbReference type="SUPFAM" id="SSF48498">
    <property type="entry name" value="Tetracyclin repressor-like, C-terminal domain"/>
    <property type="match status" value="1"/>
</dbReference>
<feature type="DNA-binding region" description="H-T-H motif" evidence="4">
    <location>
        <begin position="42"/>
        <end position="61"/>
    </location>
</feature>
<feature type="domain" description="HTH tetR-type" evidence="5">
    <location>
        <begin position="19"/>
        <end position="79"/>
    </location>
</feature>
<reference evidence="6" key="1">
    <citation type="submission" date="2021-08" db="EMBL/GenBank/DDBJ databases">
        <authorList>
            <person name="Zhang H."/>
            <person name="Xu M."/>
            <person name="Yu Z."/>
            <person name="Yang L."/>
            <person name="Cai Y."/>
        </authorList>
    </citation>
    <scope>NUCLEOTIDE SEQUENCE</scope>
    <source>
        <strain evidence="6">CHL1</strain>
    </source>
</reference>
<evidence type="ECO:0000256" key="3">
    <source>
        <dbReference type="ARBA" id="ARBA00023163"/>
    </source>
</evidence>
<keyword evidence="3" id="KW-0804">Transcription</keyword>
<dbReference type="InterPro" id="IPR001647">
    <property type="entry name" value="HTH_TetR"/>
</dbReference>
<dbReference type="KEGG" id="cmet:K6K41_07320"/>